<evidence type="ECO:0000313" key="1">
    <source>
        <dbReference type="EMBL" id="GBP64216.1"/>
    </source>
</evidence>
<gene>
    <name evidence="1" type="ORF">EVAR_38703_1</name>
</gene>
<dbReference type="AlphaFoldDB" id="A0A4C1XJW1"/>
<comment type="caution">
    <text evidence="1">The sequence shown here is derived from an EMBL/GenBank/DDBJ whole genome shotgun (WGS) entry which is preliminary data.</text>
</comment>
<proteinExistence type="predicted"/>
<dbReference type="EMBL" id="BGZK01000891">
    <property type="protein sequence ID" value="GBP64216.1"/>
    <property type="molecule type" value="Genomic_DNA"/>
</dbReference>
<keyword evidence="2" id="KW-1185">Reference proteome</keyword>
<accession>A0A4C1XJW1</accession>
<dbReference type="Proteomes" id="UP000299102">
    <property type="component" value="Unassembled WGS sequence"/>
</dbReference>
<name>A0A4C1XJW1_EUMVA</name>
<protein>
    <submittedName>
        <fullName evidence="1">Uncharacterized protein</fullName>
    </submittedName>
</protein>
<evidence type="ECO:0000313" key="2">
    <source>
        <dbReference type="Proteomes" id="UP000299102"/>
    </source>
</evidence>
<sequence>MMSFMTCPRGRRRRAHAAPRCSATLISGLSCSVIVAGYARRYNVILCYDTPKDLNRNGLINKMIRRLSTDLRSVGVSRRFYDSARITGRLEGPWEAVV</sequence>
<reference evidence="1 2" key="1">
    <citation type="journal article" date="2019" name="Commun. Biol.">
        <title>The bagworm genome reveals a unique fibroin gene that provides high tensile strength.</title>
        <authorList>
            <person name="Kono N."/>
            <person name="Nakamura H."/>
            <person name="Ohtoshi R."/>
            <person name="Tomita M."/>
            <person name="Numata K."/>
            <person name="Arakawa K."/>
        </authorList>
    </citation>
    <scope>NUCLEOTIDE SEQUENCE [LARGE SCALE GENOMIC DNA]</scope>
</reference>
<organism evidence="1 2">
    <name type="scientific">Eumeta variegata</name>
    <name type="common">Bagworm moth</name>
    <name type="synonym">Eumeta japonica</name>
    <dbReference type="NCBI Taxonomy" id="151549"/>
    <lineage>
        <taxon>Eukaryota</taxon>
        <taxon>Metazoa</taxon>
        <taxon>Ecdysozoa</taxon>
        <taxon>Arthropoda</taxon>
        <taxon>Hexapoda</taxon>
        <taxon>Insecta</taxon>
        <taxon>Pterygota</taxon>
        <taxon>Neoptera</taxon>
        <taxon>Endopterygota</taxon>
        <taxon>Lepidoptera</taxon>
        <taxon>Glossata</taxon>
        <taxon>Ditrysia</taxon>
        <taxon>Tineoidea</taxon>
        <taxon>Psychidae</taxon>
        <taxon>Oiketicinae</taxon>
        <taxon>Eumeta</taxon>
    </lineage>
</organism>